<dbReference type="InterPro" id="IPR037171">
    <property type="entry name" value="NagB/RpiA_transferase-like"/>
</dbReference>
<comment type="caution">
    <text evidence="7">The sequence shown here is derived from an EMBL/GenBank/DDBJ whole genome shotgun (WGS) entry which is preliminary data.</text>
</comment>
<feature type="region of interest" description="Disordered" evidence="5">
    <location>
        <begin position="1"/>
        <end position="38"/>
    </location>
</feature>
<dbReference type="GO" id="GO:0003677">
    <property type="term" value="F:DNA binding"/>
    <property type="evidence" value="ECO:0007669"/>
    <property type="project" value="UniProtKB-KW"/>
</dbReference>
<keyword evidence="8" id="KW-1185">Reference proteome</keyword>
<evidence type="ECO:0000256" key="2">
    <source>
        <dbReference type="ARBA" id="ARBA00023015"/>
    </source>
</evidence>
<keyword evidence="3" id="KW-0238">DNA-binding</keyword>
<dbReference type="Pfam" id="PF04198">
    <property type="entry name" value="Sugar-bind"/>
    <property type="match status" value="1"/>
</dbReference>
<dbReference type="SUPFAM" id="SSF88659">
    <property type="entry name" value="Sigma3 and sigma4 domains of RNA polymerase sigma factors"/>
    <property type="match status" value="1"/>
</dbReference>
<evidence type="ECO:0000259" key="6">
    <source>
        <dbReference type="Pfam" id="PF04198"/>
    </source>
</evidence>
<dbReference type="InterPro" id="IPR013324">
    <property type="entry name" value="RNA_pol_sigma_r3/r4-like"/>
</dbReference>
<name>A0A917B7E8_9MICO</name>
<feature type="compositionally biased region" description="Basic and acidic residues" evidence="5">
    <location>
        <begin position="26"/>
        <end position="38"/>
    </location>
</feature>
<dbReference type="SUPFAM" id="SSF100950">
    <property type="entry name" value="NagB/RpiA/CoA transferase-like"/>
    <property type="match status" value="1"/>
</dbReference>
<keyword evidence="2" id="KW-0805">Transcription regulation</keyword>
<dbReference type="InterPro" id="IPR007324">
    <property type="entry name" value="Sugar-bd_dom_put"/>
</dbReference>
<evidence type="ECO:0000256" key="1">
    <source>
        <dbReference type="ARBA" id="ARBA00010466"/>
    </source>
</evidence>
<dbReference type="Proteomes" id="UP000598775">
    <property type="component" value="Unassembled WGS sequence"/>
</dbReference>
<gene>
    <name evidence="7" type="ORF">GCM10011399_23590</name>
</gene>
<keyword evidence="4" id="KW-0804">Transcription</keyword>
<reference evidence="7 8" key="1">
    <citation type="journal article" date="2014" name="Int. J. Syst. Evol. Microbiol.">
        <title>Complete genome sequence of Corynebacterium casei LMG S-19264T (=DSM 44701T), isolated from a smear-ripened cheese.</title>
        <authorList>
            <consortium name="US DOE Joint Genome Institute (JGI-PGF)"/>
            <person name="Walter F."/>
            <person name="Albersmeier A."/>
            <person name="Kalinowski J."/>
            <person name="Ruckert C."/>
        </authorList>
    </citation>
    <scope>NUCLEOTIDE SEQUENCE [LARGE SCALE GENOMIC DNA]</scope>
    <source>
        <strain evidence="7 8">CGMCC 1.12976</strain>
    </source>
</reference>
<evidence type="ECO:0000256" key="3">
    <source>
        <dbReference type="ARBA" id="ARBA00023125"/>
    </source>
</evidence>
<proteinExistence type="inferred from homology"/>
<dbReference type="Gene3D" id="3.40.50.1360">
    <property type="match status" value="1"/>
</dbReference>
<evidence type="ECO:0000313" key="7">
    <source>
        <dbReference type="EMBL" id="GGF29725.1"/>
    </source>
</evidence>
<dbReference type="EMBL" id="BMGP01000004">
    <property type="protein sequence ID" value="GGF29725.1"/>
    <property type="molecule type" value="Genomic_DNA"/>
</dbReference>
<organism evidence="7 8">
    <name type="scientific">Subtercola lobariae</name>
    <dbReference type="NCBI Taxonomy" id="1588641"/>
    <lineage>
        <taxon>Bacteria</taxon>
        <taxon>Bacillati</taxon>
        <taxon>Actinomycetota</taxon>
        <taxon>Actinomycetes</taxon>
        <taxon>Micrococcales</taxon>
        <taxon>Microbacteriaceae</taxon>
        <taxon>Subtercola</taxon>
    </lineage>
</organism>
<sequence length="353" mass="38383">MNAPVVETSGERTAEHSGGADASNSTEKRPERAAEHQVANERVRDALRAAHLYYMQDLTMEAIAAELHTSRSSVSRLISYAREAGLVEIQVKTPAERISTALQRVQDKHHVTVHVVPVPDSANEVDRLERVAMSAARILGQFFDSNMTMGIAWGSTMSAVSRHLQPKVTHNSQIVQLNGAANTRTTGIVYASEIMSRFGLAYGAYVQQFPVPAFFDDPATKQVLWRERSIRRVLDIQKHMDVALFGLGTPNSEVPGHVYSSGYLDENDFASLAASNVVGDVATVFYRADGSSADVPINSRASGPPLDQLARVSRRVCVVSGKSRMPALRGALAAHLITDLIVDEATVHGLLDE</sequence>
<dbReference type="InterPro" id="IPR051054">
    <property type="entry name" value="SorC_transcr_regulators"/>
</dbReference>
<feature type="domain" description="Sugar-binding" evidence="6">
    <location>
        <begin position="107"/>
        <end position="351"/>
    </location>
</feature>
<protein>
    <submittedName>
        <fullName evidence="7">Transcriptional regulator</fullName>
    </submittedName>
</protein>
<dbReference type="AlphaFoldDB" id="A0A917B7E8"/>
<evidence type="ECO:0000313" key="8">
    <source>
        <dbReference type="Proteomes" id="UP000598775"/>
    </source>
</evidence>
<evidence type="ECO:0000256" key="4">
    <source>
        <dbReference type="ARBA" id="ARBA00023163"/>
    </source>
</evidence>
<evidence type="ECO:0000256" key="5">
    <source>
        <dbReference type="SAM" id="MobiDB-lite"/>
    </source>
</evidence>
<accession>A0A917B7E8</accession>
<comment type="similarity">
    <text evidence="1">Belongs to the SorC transcriptional regulatory family.</text>
</comment>
<dbReference type="GO" id="GO:0030246">
    <property type="term" value="F:carbohydrate binding"/>
    <property type="evidence" value="ECO:0007669"/>
    <property type="project" value="InterPro"/>
</dbReference>
<dbReference type="Gene3D" id="1.10.10.60">
    <property type="entry name" value="Homeodomain-like"/>
    <property type="match status" value="1"/>
</dbReference>
<dbReference type="PANTHER" id="PTHR34294">
    <property type="entry name" value="TRANSCRIPTIONAL REGULATOR-RELATED"/>
    <property type="match status" value="1"/>
</dbReference>
<dbReference type="PANTHER" id="PTHR34294:SF1">
    <property type="entry name" value="TRANSCRIPTIONAL REGULATOR LSRR"/>
    <property type="match status" value="1"/>
</dbReference>